<dbReference type="InterPro" id="IPR043502">
    <property type="entry name" value="DNA/RNA_pol_sf"/>
</dbReference>
<dbReference type="InterPro" id="IPR000477">
    <property type="entry name" value="RT_dom"/>
</dbReference>
<protein>
    <recommendedName>
        <fullName evidence="1">G-patch domain-containing protein</fullName>
    </recommendedName>
</protein>
<dbReference type="Gene3D" id="3.10.20.370">
    <property type="match status" value="1"/>
</dbReference>
<keyword evidence="3" id="KW-1185">Reference proteome</keyword>
<evidence type="ECO:0000313" key="2">
    <source>
        <dbReference type="EMBL" id="PKI63035.1"/>
    </source>
</evidence>
<dbReference type="FunFam" id="3.30.70.270:FF:000063">
    <property type="entry name" value="Zinc knuckle domaincontaining protein"/>
    <property type="match status" value="1"/>
</dbReference>
<feature type="non-terminal residue" evidence="2">
    <location>
        <position position="1036"/>
    </location>
</feature>
<dbReference type="SUPFAM" id="SSF56672">
    <property type="entry name" value="DNA/RNA polymerases"/>
    <property type="match status" value="1"/>
</dbReference>
<dbReference type="AlphaFoldDB" id="A0A2I0K3A9"/>
<dbReference type="InterPro" id="IPR043128">
    <property type="entry name" value="Rev_trsase/Diguanyl_cyclase"/>
</dbReference>
<evidence type="ECO:0000313" key="3">
    <source>
        <dbReference type="Proteomes" id="UP000233551"/>
    </source>
</evidence>
<dbReference type="Gene3D" id="3.30.70.270">
    <property type="match status" value="2"/>
</dbReference>
<evidence type="ECO:0000259" key="1">
    <source>
        <dbReference type="PROSITE" id="PS50174"/>
    </source>
</evidence>
<name>A0A2I0K3A9_PUNGR</name>
<reference evidence="2 3" key="1">
    <citation type="submission" date="2017-11" db="EMBL/GenBank/DDBJ databases">
        <title>De-novo sequencing of pomegranate (Punica granatum L.) genome.</title>
        <authorList>
            <person name="Akparov Z."/>
            <person name="Amiraslanov A."/>
            <person name="Hajiyeva S."/>
            <person name="Abbasov M."/>
            <person name="Kaur K."/>
            <person name="Hamwieh A."/>
            <person name="Solovyev V."/>
            <person name="Salamov A."/>
            <person name="Braich B."/>
            <person name="Kosarev P."/>
            <person name="Mahmoud A."/>
            <person name="Hajiyev E."/>
            <person name="Babayeva S."/>
            <person name="Izzatullayeva V."/>
            <person name="Mammadov A."/>
            <person name="Mammadov A."/>
            <person name="Sharifova S."/>
            <person name="Ojaghi J."/>
            <person name="Eynullazada K."/>
            <person name="Bayramov B."/>
            <person name="Abdulazimova A."/>
            <person name="Shahmuradov I."/>
        </authorList>
    </citation>
    <scope>NUCLEOTIDE SEQUENCE [LARGE SCALE GENOMIC DNA]</scope>
    <source>
        <strain evidence="3">cv. AG2017</strain>
        <tissue evidence="2">Leaf</tissue>
    </source>
</reference>
<accession>A0A2I0K3A9</accession>
<dbReference type="InterPro" id="IPR000467">
    <property type="entry name" value="G_patch_dom"/>
</dbReference>
<dbReference type="GO" id="GO:0003676">
    <property type="term" value="F:nucleic acid binding"/>
    <property type="evidence" value="ECO:0007669"/>
    <property type="project" value="InterPro"/>
</dbReference>
<sequence>MKIIKASEYKVVEQMAKSPAHISLLALLLSSEPHREALLRVLTAAQVPKETPPDRIEKTVGSIFSNTISFSDDELPSEGWTHSRALHIVCKCNNHIIGRVMIDNGSALNFCPVTTLKQMNVDLNRIRPSKTAVRAFDGTRREETAVPYISVGDDENLSFHSFETISVIRDYGEIGPSRTDRMIGKVLLRHNYILGTGLGARGQGINRPIEVQEYKNRRGLGFCPSCHEIIEVRRGSHLHRLAAHYGRLNKGIPIPLLSHFFPGPPHIIGNTLDGPSSDSDDAPDALPAVYAVTEEIPSGVHSRPAQENGELNNWTSVPRYSAMIADVQVPEIEESLRRLEDRQLTSVEPTEEINVGTEDEPRTLKIGTGLDPMQRARMIDFLTRYQEVYAWSYSDMPGLDPSIVKHFLPLDTEKFPPKRQQLRWQRASLFLHIKDEVVKQINAGFLEVCNYSEWVANIVPVEKKDGRVQVCVDYRDLNKASPKDNFPLPHIDVLVDNTAGHAQFSFMDGFSGYNQIRMAEEDKIKTMFTTMWGTFCYRVMSFGLKNAGATYQRAMVTLFHNMMHKEVEVYVDDMIAKSKEGKDHLVNLKRLFDRLKEYKLRLNSAKCTFGARSRKLLGFVVSERCIEVDPNKVKAIKELPPPSLVREVRGFLGRLNYIARFIANLTDKCQPLFRMLHKNAAIEWDEECQRAFDTIKAYLVQPPVLVPPTPGRPLILYLTVRRQSLGCMLGQEEESTHMEHAIYYLSKKFTEGESNYPKIKKMCCALVWVMQRLRQYTLYHTIRLLSKANPLKYLLDSPSSMRNIVKCRCQLTEYDIEYVSRTSVKGEAIADHLAEFPIEDSTPINPDFLDEGILQVDSEEEKPGWKMYFDGAVNSTGSGIGAVLISLDERYYPVAAKIDFPCTNNVVDITRENLIEPLEIEIVKGSAHCNVIEATKAKPWYEDIKNFLRTGQYPPFADRRDRKTLRRLAIHYFLNGEIRYRRSFNSTLLRCIDEHESRHLMEEMHGGNCGPHMNGLMLAKKIMRLGYYWSTMETDC</sequence>
<dbReference type="EMBL" id="PGOL01000913">
    <property type="protein sequence ID" value="PKI63035.1"/>
    <property type="molecule type" value="Genomic_DNA"/>
</dbReference>
<feature type="domain" description="G-patch" evidence="1">
    <location>
        <begin position="179"/>
        <end position="225"/>
    </location>
</feature>
<dbReference type="PANTHER" id="PTHR48475:SF1">
    <property type="entry name" value="RNASE H TYPE-1 DOMAIN-CONTAINING PROTEIN"/>
    <property type="match status" value="1"/>
</dbReference>
<dbReference type="STRING" id="22663.A0A2I0K3A9"/>
<proteinExistence type="predicted"/>
<dbReference type="SMART" id="SM00443">
    <property type="entry name" value="G_patch"/>
    <property type="match status" value="1"/>
</dbReference>
<dbReference type="CDD" id="cd01647">
    <property type="entry name" value="RT_LTR"/>
    <property type="match status" value="1"/>
</dbReference>
<comment type="caution">
    <text evidence="2">The sequence shown here is derived from an EMBL/GenBank/DDBJ whole genome shotgun (WGS) entry which is preliminary data.</text>
</comment>
<dbReference type="Pfam" id="PF01585">
    <property type="entry name" value="G-patch"/>
    <property type="match status" value="1"/>
</dbReference>
<dbReference type="Gene3D" id="3.10.10.10">
    <property type="entry name" value="HIV Type 1 Reverse Transcriptase, subunit A, domain 1"/>
    <property type="match status" value="1"/>
</dbReference>
<dbReference type="PANTHER" id="PTHR48475">
    <property type="entry name" value="RIBONUCLEASE H"/>
    <property type="match status" value="1"/>
</dbReference>
<organism evidence="2 3">
    <name type="scientific">Punica granatum</name>
    <name type="common">Pomegranate</name>
    <dbReference type="NCBI Taxonomy" id="22663"/>
    <lineage>
        <taxon>Eukaryota</taxon>
        <taxon>Viridiplantae</taxon>
        <taxon>Streptophyta</taxon>
        <taxon>Embryophyta</taxon>
        <taxon>Tracheophyta</taxon>
        <taxon>Spermatophyta</taxon>
        <taxon>Magnoliopsida</taxon>
        <taxon>eudicotyledons</taxon>
        <taxon>Gunneridae</taxon>
        <taxon>Pentapetalae</taxon>
        <taxon>rosids</taxon>
        <taxon>malvids</taxon>
        <taxon>Myrtales</taxon>
        <taxon>Lythraceae</taxon>
        <taxon>Punica</taxon>
    </lineage>
</organism>
<dbReference type="Pfam" id="PF00078">
    <property type="entry name" value="RVT_1"/>
    <property type="match status" value="1"/>
</dbReference>
<dbReference type="PROSITE" id="PS50174">
    <property type="entry name" value="G_PATCH"/>
    <property type="match status" value="1"/>
</dbReference>
<dbReference type="Pfam" id="PF17919">
    <property type="entry name" value="RT_RNaseH_2"/>
    <property type="match status" value="1"/>
</dbReference>
<dbReference type="Proteomes" id="UP000233551">
    <property type="component" value="Unassembled WGS sequence"/>
</dbReference>
<dbReference type="InterPro" id="IPR041577">
    <property type="entry name" value="RT_RNaseH_2"/>
</dbReference>
<gene>
    <name evidence="2" type="ORF">CRG98_016559</name>
</gene>